<dbReference type="RefSeq" id="WP_310173150.1">
    <property type="nucleotide sequence ID" value="NZ_BAABHE010000002.1"/>
</dbReference>
<dbReference type="PRINTS" id="PR00096">
    <property type="entry name" value="GATASE"/>
</dbReference>
<dbReference type="PROSITE" id="PS51273">
    <property type="entry name" value="GATASE_TYPE_1"/>
    <property type="match status" value="1"/>
</dbReference>
<gene>
    <name evidence="8" type="ORF">J2S62_001482</name>
</gene>
<dbReference type="SMART" id="SM01097">
    <property type="entry name" value="CPSase_sm_chain"/>
    <property type="match status" value="1"/>
</dbReference>
<dbReference type="InterPro" id="IPR036480">
    <property type="entry name" value="CarbP_synth_ssu_N_sf"/>
</dbReference>
<keyword evidence="9" id="KW-1185">Reference proteome</keyword>
<dbReference type="PRINTS" id="PR00099">
    <property type="entry name" value="CPSGATASE"/>
</dbReference>
<keyword evidence="4" id="KW-0315">Glutamine amidotransferase</keyword>
<name>A0ABU2B0U4_9MICC</name>
<dbReference type="PANTHER" id="PTHR43418">
    <property type="entry name" value="MULTIFUNCTIONAL TRYPTOPHAN BIOSYNTHESIS PROTEIN-RELATED"/>
    <property type="match status" value="1"/>
</dbReference>
<comment type="catalytic activity">
    <reaction evidence="6">
        <text>hydrogencarbonate + L-glutamine + 2 ATP + H2O = carbamoyl phosphate + L-glutamate + 2 ADP + phosphate + 2 H(+)</text>
        <dbReference type="Rhea" id="RHEA:18633"/>
        <dbReference type="ChEBI" id="CHEBI:15377"/>
        <dbReference type="ChEBI" id="CHEBI:15378"/>
        <dbReference type="ChEBI" id="CHEBI:17544"/>
        <dbReference type="ChEBI" id="CHEBI:29985"/>
        <dbReference type="ChEBI" id="CHEBI:30616"/>
        <dbReference type="ChEBI" id="CHEBI:43474"/>
        <dbReference type="ChEBI" id="CHEBI:58228"/>
        <dbReference type="ChEBI" id="CHEBI:58359"/>
        <dbReference type="ChEBI" id="CHEBI:456216"/>
        <dbReference type="EC" id="6.3.5.5"/>
    </reaction>
</comment>
<evidence type="ECO:0000256" key="2">
    <source>
        <dbReference type="ARBA" id="ARBA00007800"/>
    </source>
</evidence>
<evidence type="ECO:0000256" key="1">
    <source>
        <dbReference type="ARBA" id="ARBA00005077"/>
    </source>
</evidence>
<comment type="caution">
    <text evidence="8">The sequence shown here is derived from an EMBL/GenBank/DDBJ whole genome shotgun (WGS) entry which is preliminary data.</text>
</comment>
<proteinExistence type="inferred from homology"/>
<dbReference type="Gene3D" id="3.50.30.20">
    <property type="entry name" value="Carbamoyl-phosphate synthase small subunit, N-terminal domain"/>
    <property type="match status" value="1"/>
</dbReference>
<evidence type="ECO:0000256" key="4">
    <source>
        <dbReference type="ARBA" id="ARBA00022962"/>
    </source>
</evidence>
<comment type="similarity">
    <text evidence="2">Belongs to the CarA family.</text>
</comment>
<evidence type="ECO:0000256" key="3">
    <source>
        <dbReference type="ARBA" id="ARBA00012738"/>
    </source>
</evidence>
<sequence>MSASAKLVLADGTIYAGTSYAAPGAVFGNLIFDTTMTGYQHSLTNPANVGTIMVFTFPHIGNVGVNDADAESDQYWPAGVVVRDPARVRSNWQSERSLVEDLTTAGVVGISGLDTRALTRHVRRSGQVAAGIFGGADAQATDAELVAQVQAWQQPSTSQLLEAVTTDEAYEVAADQPQATVAVIDLGVRRATITQLVQRGNTVKVMPASTTIEELTAANVDGVVFSSGPGNPAEATDQISLAAALLETRMPVLGIGLGHQIVAAALGYASMLLPQAQRGPNQPVFDVASGQSIITNQNHHYAVDAPLGTHPAPNAGYGDVTVTQHSLNDHSVEALRAEELPVLTVQYYPENTALAIDEPHPVFDAFATLMATGK</sequence>
<comment type="pathway">
    <text evidence="1">Amino-acid biosynthesis; L-arginine biosynthesis; carbamoyl phosphate from bicarbonate: step 1/1.</text>
</comment>
<dbReference type="Pfam" id="PF00988">
    <property type="entry name" value="CPSase_sm_chain"/>
    <property type="match status" value="1"/>
</dbReference>
<reference evidence="8 9" key="1">
    <citation type="submission" date="2023-07" db="EMBL/GenBank/DDBJ databases">
        <title>Sequencing the genomes of 1000 actinobacteria strains.</title>
        <authorList>
            <person name="Klenk H.-P."/>
        </authorList>
    </citation>
    <scope>NUCLEOTIDE SEQUENCE [LARGE SCALE GENOMIC DNA]</scope>
    <source>
        <strain evidence="8 9">DSM 22966</strain>
    </source>
</reference>
<accession>A0ABU2B0U4</accession>
<protein>
    <recommendedName>
        <fullName evidence="3">carbamoyl-phosphate synthase (glutamine-hydrolyzing)</fullName>
        <ecNumber evidence="3">6.3.5.5</ecNumber>
    </recommendedName>
    <alternativeName>
        <fullName evidence="5">Arginine-specific carbamoyl phosphate synthetase, glutamine chain</fullName>
    </alternativeName>
</protein>
<dbReference type="GO" id="GO:0004088">
    <property type="term" value="F:carbamoyl-phosphate synthase (glutamine-hydrolyzing) activity"/>
    <property type="evidence" value="ECO:0007669"/>
    <property type="project" value="UniProtKB-EC"/>
</dbReference>
<dbReference type="PANTHER" id="PTHR43418:SF7">
    <property type="entry name" value="CARBAMOYL-PHOSPHATE SYNTHASE SMALL CHAIN"/>
    <property type="match status" value="1"/>
</dbReference>
<dbReference type="InterPro" id="IPR050472">
    <property type="entry name" value="Anth_synth/Amidotransfase"/>
</dbReference>
<dbReference type="InterPro" id="IPR029062">
    <property type="entry name" value="Class_I_gatase-like"/>
</dbReference>
<organism evidence="8 9">
    <name type="scientific">Enteractinococcus fodinae</name>
    <dbReference type="NCBI Taxonomy" id="684663"/>
    <lineage>
        <taxon>Bacteria</taxon>
        <taxon>Bacillati</taxon>
        <taxon>Actinomycetota</taxon>
        <taxon>Actinomycetes</taxon>
        <taxon>Micrococcales</taxon>
        <taxon>Micrococcaceae</taxon>
    </lineage>
</organism>
<dbReference type="NCBIfam" id="TIGR01368">
    <property type="entry name" value="CPSaseIIsmall"/>
    <property type="match status" value="1"/>
</dbReference>
<dbReference type="Proteomes" id="UP001183794">
    <property type="component" value="Unassembled WGS sequence"/>
</dbReference>
<evidence type="ECO:0000313" key="9">
    <source>
        <dbReference type="Proteomes" id="UP001183794"/>
    </source>
</evidence>
<evidence type="ECO:0000259" key="7">
    <source>
        <dbReference type="SMART" id="SM01097"/>
    </source>
</evidence>
<evidence type="ECO:0000256" key="5">
    <source>
        <dbReference type="ARBA" id="ARBA00044340"/>
    </source>
</evidence>
<evidence type="ECO:0000313" key="8">
    <source>
        <dbReference type="EMBL" id="MDR7347225.1"/>
    </source>
</evidence>
<dbReference type="InterPro" id="IPR006274">
    <property type="entry name" value="CarbamoylP_synth_ssu"/>
</dbReference>
<dbReference type="InterPro" id="IPR002474">
    <property type="entry name" value="CarbamoylP_synth_ssu_N"/>
</dbReference>
<dbReference type="Gene3D" id="3.40.50.880">
    <property type="match status" value="1"/>
</dbReference>
<dbReference type="EC" id="6.3.5.5" evidence="3"/>
<keyword evidence="8" id="KW-0436">Ligase</keyword>
<dbReference type="SUPFAM" id="SSF52021">
    <property type="entry name" value="Carbamoyl phosphate synthetase, small subunit N-terminal domain"/>
    <property type="match status" value="1"/>
</dbReference>
<evidence type="ECO:0000256" key="6">
    <source>
        <dbReference type="ARBA" id="ARBA00048816"/>
    </source>
</evidence>
<dbReference type="Pfam" id="PF00117">
    <property type="entry name" value="GATase"/>
    <property type="match status" value="1"/>
</dbReference>
<dbReference type="NCBIfam" id="NF009475">
    <property type="entry name" value="PRK12838.1"/>
    <property type="match status" value="1"/>
</dbReference>
<dbReference type="EMBL" id="JAVDYJ010000001">
    <property type="protein sequence ID" value="MDR7347225.1"/>
    <property type="molecule type" value="Genomic_DNA"/>
</dbReference>
<dbReference type="SUPFAM" id="SSF52317">
    <property type="entry name" value="Class I glutamine amidotransferase-like"/>
    <property type="match status" value="1"/>
</dbReference>
<feature type="domain" description="Carbamoyl-phosphate synthase small subunit N-terminal" evidence="7">
    <location>
        <begin position="3"/>
        <end position="133"/>
    </location>
</feature>
<dbReference type="InterPro" id="IPR017926">
    <property type="entry name" value="GATASE"/>
</dbReference>